<organism evidence="1 2">
    <name type="scientific">Rubroshorea leprosula</name>
    <dbReference type="NCBI Taxonomy" id="152421"/>
    <lineage>
        <taxon>Eukaryota</taxon>
        <taxon>Viridiplantae</taxon>
        <taxon>Streptophyta</taxon>
        <taxon>Embryophyta</taxon>
        <taxon>Tracheophyta</taxon>
        <taxon>Spermatophyta</taxon>
        <taxon>Magnoliopsida</taxon>
        <taxon>eudicotyledons</taxon>
        <taxon>Gunneridae</taxon>
        <taxon>Pentapetalae</taxon>
        <taxon>rosids</taxon>
        <taxon>malvids</taxon>
        <taxon>Malvales</taxon>
        <taxon>Dipterocarpaceae</taxon>
        <taxon>Rubroshorea</taxon>
    </lineage>
</organism>
<gene>
    <name evidence="1" type="ORF">SLEP1_g34519</name>
</gene>
<sequence>MAILMDLYKFLYTLGLAKLWILKVKFYFKILILVMDC</sequence>
<dbReference type="AlphaFoldDB" id="A0AAV5KKI7"/>
<protein>
    <submittedName>
        <fullName evidence="1">Uncharacterized protein</fullName>
    </submittedName>
</protein>
<keyword evidence="2" id="KW-1185">Reference proteome</keyword>
<accession>A0AAV5KKI7</accession>
<dbReference type="EMBL" id="BPVZ01000067">
    <property type="protein sequence ID" value="GKV25001.1"/>
    <property type="molecule type" value="Genomic_DNA"/>
</dbReference>
<comment type="caution">
    <text evidence="1">The sequence shown here is derived from an EMBL/GenBank/DDBJ whole genome shotgun (WGS) entry which is preliminary data.</text>
</comment>
<evidence type="ECO:0000313" key="1">
    <source>
        <dbReference type="EMBL" id="GKV25001.1"/>
    </source>
</evidence>
<evidence type="ECO:0000313" key="2">
    <source>
        <dbReference type="Proteomes" id="UP001054252"/>
    </source>
</evidence>
<name>A0AAV5KKI7_9ROSI</name>
<dbReference type="Proteomes" id="UP001054252">
    <property type="component" value="Unassembled WGS sequence"/>
</dbReference>
<reference evidence="1 2" key="1">
    <citation type="journal article" date="2021" name="Commun. Biol.">
        <title>The genome of Shorea leprosula (Dipterocarpaceae) highlights the ecological relevance of drought in aseasonal tropical rainforests.</title>
        <authorList>
            <person name="Ng K.K.S."/>
            <person name="Kobayashi M.J."/>
            <person name="Fawcett J.A."/>
            <person name="Hatakeyama M."/>
            <person name="Paape T."/>
            <person name="Ng C.H."/>
            <person name="Ang C.C."/>
            <person name="Tnah L.H."/>
            <person name="Lee C.T."/>
            <person name="Nishiyama T."/>
            <person name="Sese J."/>
            <person name="O'Brien M.J."/>
            <person name="Copetti D."/>
            <person name="Mohd Noor M.I."/>
            <person name="Ong R.C."/>
            <person name="Putra M."/>
            <person name="Sireger I.Z."/>
            <person name="Indrioko S."/>
            <person name="Kosugi Y."/>
            <person name="Izuno A."/>
            <person name="Isagi Y."/>
            <person name="Lee S.L."/>
            <person name="Shimizu K.K."/>
        </authorList>
    </citation>
    <scope>NUCLEOTIDE SEQUENCE [LARGE SCALE GENOMIC DNA]</scope>
    <source>
        <strain evidence="1">214</strain>
    </source>
</reference>
<proteinExistence type="predicted"/>